<keyword evidence="4" id="KW-1185">Reference proteome</keyword>
<evidence type="ECO:0000256" key="1">
    <source>
        <dbReference type="SAM" id="Phobius"/>
    </source>
</evidence>
<name>A0ABT4S938_9ACTN</name>
<protein>
    <recommendedName>
        <fullName evidence="2">General stress protein 17M-like domain-containing protein</fullName>
    </recommendedName>
</protein>
<keyword evidence="1" id="KW-0472">Membrane</keyword>
<feature type="transmembrane region" description="Helical" evidence="1">
    <location>
        <begin position="61"/>
        <end position="83"/>
    </location>
</feature>
<evidence type="ECO:0000259" key="2">
    <source>
        <dbReference type="Pfam" id="PF11181"/>
    </source>
</evidence>
<comment type="caution">
    <text evidence="3">The sequence shown here is derived from an EMBL/GenBank/DDBJ whole genome shotgun (WGS) entry which is preliminary data.</text>
</comment>
<dbReference type="InterPro" id="IPR025889">
    <property type="entry name" value="GSP17M-like_dom"/>
</dbReference>
<dbReference type="RefSeq" id="WP_270154384.1">
    <property type="nucleotide sequence ID" value="NZ_JAPNNL010000024.1"/>
</dbReference>
<sequence>MLTDTAEHRTVVGTYPTHEQAQDAVAFLADNGFPVQRTGIVGSDLRLVETIVGRFSRARSAAAGAGTGAWFGLMVGMLMGLFSPQSGPLLGVALGGLVYGSLFGAVFGLISYALTPGRRRRFVARSAVVADRYEVLADHAVADDARNLLIKHGWRAGSTLTS</sequence>
<evidence type="ECO:0000313" key="4">
    <source>
        <dbReference type="Proteomes" id="UP001144036"/>
    </source>
</evidence>
<keyword evidence="1" id="KW-1133">Transmembrane helix</keyword>
<dbReference type="Proteomes" id="UP001144036">
    <property type="component" value="Unassembled WGS sequence"/>
</dbReference>
<proteinExistence type="predicted"/>
<reference evidence="3" key="1">
    <citation type="submission" date="2022-11" db="EMBL/GenBank/DDBJ databases">
        <title>Nonomuraea corallina sp. nov., a new species of the genus Nonomuraea isolated from sea side sediment in Thai sea.</title>
        <authorList>
            <person name="Ngamcharungchit C."/>
            <person name="Matsumoto A."/>
            <person name="Suriyachadkun C."/>
            <person name="Panbangred W."/>
            <person name="Inahashi Y."/>
            <person name="Intra B."/>
        </authorList>
    </citation>
    <scope>NUCLEOTIDE SEQUENCE</scope>
    <source>
        <strain evidence="3">MCN248</strain>
    </source>
</reference>
<feature type="domain" description="General stress protein 17M-like" evidence="2">
    <location>
        <begin position="11"/>
        <end position="85"/>
    </location>
</feature>
<feature type="transmembrane region" description="Helical" evidence="1">
    <location>
        <begin position="89"/>
        <end position="115"/>
    </location>
</feature>
<keyword evidence="1" id="KW-0812">Transmembrane</keyword>
<dbReference type="EMBL" id="JAPNNL010000024">
    <property type="protein sequence ID" value="MDA0633573.1"/>
    <property type="molecule type" value="Genomic_DNA"/>
</dbReference>
<evidence type="ECO:0000313" key="3">
    <source>
        <dbReference type="EMBL" id="MDA0633573.1"/>
    </source>
</evidence>
<dbReference type="Pfam" id="PF11181">
    <property type="entry name" value="YflT"/>
    <property type="match status" value="1"/>
</dbReference>
<gene>
    <name evidence="3" type="ORF">OUY22_09095</name>
</gene>
<organism evidence="3 4">
    <name type="scientific">Nonomuraea corallina</name>
    <dbReference type="NCBI Taxonomy" id="2989783"/>
    <lineage>
        <taxon>Bacteria</taxon>
        <taxon>Bacillati</taxon>
        <taxon>Actinomycetota</taxon>
        <taxon>Actinomycetes</taxon>
        <taxon>Streptosporangiales</taxon>
        <taxon>Streptosporangiaceae</taxon>
        <taxon>Nonomuraea</taxon>
    </lineage>
</organism>
<accession>A0ABT4S938</accession>